<evidence type="ECO:0000256" key="3">
    <source>
        <dbReference type="ARBA" id="ARBA00038471"/>
    </source>
</evidence>
<dbReference type="AlphaFoldDB" id="A0A0E0CHN6"/>
<dbReference type="EnsemblPlants" id="OMERI02G09290.1">
    <property type="protein sequence ID" value="OMERI02G09290.1"/>
    <property type="gene ID" value="OMERI02G09290"/>
</dbReference>
<comment type="similarity">
    <text evidence="3">Belongs to the PMEI family.</text>
</comment>
<organism evidence="6">
    <name type="scientific">Oryza meridionalis</name>
    <dbReference type="NCBI Taxonomy" id="40149"/>
    <lineage>
        <taxon>Eukaryota</taxon>
        <taxon>Viridiplantae</taxon>
        <taxon>Streptophyta</taxon>
        <taxon>Embryophyta</taxon>
        <taxon>Tracheophyta</taxon>
        <taxon>Spermatophyta</taxon>
        <taxon>Magnoliopsida</taxon>
        <taxon>Liliopsida</taxon>
        <taxon>Poales</taxon>
        <taxon>Poaceae</taxon>
        <taxon>BOP clade</taxon>
        <taxon>Oryzoideae</taxon>
        <taxon>Oryzeae</taxon>
        <taxon>Oryzinae</taxon>
        <taxon>Oryza</taxon>
    </lineage>
</organism>
<keyword evidence="2" id="KW-1015">Disulfide bond</keyword>
<proteinExistence type="inferred from homology"/>
<sequence>MATRCCSVCILLEMILFVIMVIASSPAAVAAAAGEDIVEETCGQCSRSNPNVNYTLCVSSLSVYPAADLHGLALFSTMPLRSALATIASEARVLRDRAPPGSPPRSCLDSCLEVFRDAAYNLGNAVAAIESWRYGDAKTAMSATTDAPVTCEDEFKGQGMATPPAIKAKTKPLFQHGVISLAIISLL</sequence>
<keyword evidence="7" id="KW-1185">Reference proteome</keyword>
<evidence type="ECO:0000313" key="7">
    <source>
        <dbReference type="Proteomes" id="UP000008021"/>
    </source>
</evidence>
<keyword evidence="1 4" id="KW-0732">Signal</keyword>
<dbReference type="STRING" id="40149.A0A0E0CHN6"/>
<evidence type="ECO:0000256" key="4">
    <source>
        <dbReference type="SAM" id="SignalP"/>
    </source>
</evidence>
<feature type="domain" description="Pectinesterase inhibitor" evidence="5">
    <location>
        <begin position="33"/>
        <end position="183"/>
    </location>
</feature>
<dbReference type="InterPro" id="IPR035513">
    <property type="entry name" value="Invertase/methylesterase_inhib"/>
</dbReference>
<dbReference type="NCBIfam" id="TIGR01614">
    <property type="entry name" value="PME_inhib"/>
    <property type="match status" value="1"/>
</dbReference>
<dbReference type="Pfam" id="PF04043">
    <property type="entry name" value="PMEI"/>
    <property type="match status" value="1"/>
</dbReference>
<reference evidence="6" key="1">
    <citation type="submission" date="2015-04" db="UniProtKB">
        <authorList>
            <consortium name="EnsemblPlants"/>
        </authorList>
    </citation>
    <scope>IDENTIFICATION</scope>
</reference>
<dbReference type="Gramene" id="OMERI02G09290.1">
    <property type="protein sequence ID" value="OMERI02G09290.1"/>
    <property type="gene ID" value="OMERI02G09290"/>
</dbReference>
<dbReference type="GO" id="GO:0005576">
    <property type="term" value="C:extracellular region"/>
    <property type="evidence" value="ECO:0007669"/>
    <property type="project" value="UniProtKB-ARBA"/>
</dbReference>
<evidence type="ECO:0000313" key="6">
    <source>
        <dbReference type="EnsemblPlants" id="OMERI02G09290.1"/>
    </source>
</evidence>
<dbReference type="CDD" id="cd15795">
    <property type="entry name" value="PMEI-Pla_a_1_like"/>
    <property type="match status" value="1"/>
</dbReference>
<dbReference type="HOGENOM" id="CLU_033761_7_1_1"/>
<feature type="signal peptide" evidence="4">
    <location>
        <begin position="1"/>
        <end position="23"/>
    </location>
</feature>
<dbReference type="GO" id="GO:0004857">
    <property type="term" value="F:enzyme inhibitor activity"/>
    <property type="evidence" value="ECO:0007669"/>
    <property type="project" value="InterPro"/>
</dbReference>
<protein>
    <recommendedName>
        <fullName evidence="5">Pectinesterase inhibitor domain-containing protein</fullName>
    </recommendedName>
</protein>
<dbReference type="Proteomes" id="UP000008021">
    <property type="component" value="Chromosome 2"/>
</dbReference>
<feature type="chain" id="PRO_5002355750" description="Pectinesterase inhibitor domain-containing protein" evidence="4">
    <location>
        <begin position="24"/>
        <end position="187"/>
    </location>
</feature>
<dbReference type="PANTHER" id="PTHR35357">
    <property type="entry name" value="OS02G0537100 PROTEIN"/>
    <property type="match status" value="1"/>
</dbReference>
<evidence type="ECO:0000256" key="1">
    <source>
        <dbReference type="ARBA" id="ARBA00022729"/>
    </source>
</evidence>
<dbReference type="SUPFAM" id="SSF101148">
    <property type="entry name" value="Plant invertase/pectin methylesterase inhibitor"/>
    <property type="match status" value="1"/>
</dbReference>
<dbReference type="InterPro" id="IPR006501">
    <property type="entry name" value="Pectinesterase_inhib_dom"/>
</dbReference>
<reference evidence="6" key="2">
    <citation type="submission" date="2018-05" db="EMBL/GenBank/DDBJ databases">
        <title>OmerRS3 (Oryza meridionalis Reference Sequence Version 3).</title>
        <authorList>
            <person name="Zhang J."/>
            <person name="Kudrna D."/>
            <person name="Lee S."/>
            <person name="Talag J."/>
            <person name="Welchert J."/>
            <person name="Wing R.A."/>
        </authorList>
    </citation>
    <scope>NUCLEOTIDE SEQUENCE [LARGE SCALE GENOMIC DNA]</scope>
    <source>
        <strain evidence="6">cv. OR44</strain>
    </source>
</reference>
<dbReference type="PANTHER" id="PTHR35357:SF23">
    <property type="entry name" value="PECTINESTERASE INHIBITOR DOMAIN-CONTAINING PROTEIN"/>
    <property type="match status" value="1"/>
</dbReference>
<accession>A0A0E0CHN6</accession>
<dbReference type="SMART" id="SM00856">
    <property type="entry name" value="PMEI"/>
    <property type="match status" value="1"/>
</dbReference>
<evidence type="ECO:0000256" key="2">
    <source>
        <dbReference type="ARBA" id="ARBA00023157"/>
    </source>
</evidence>
<dbReference type="FunFam" id="1.20.140.40:FF:000002">
    <property type="entry name" value="Putative invertase inhibitor"/>
    <property type="match status" value="1"/>
</dbReference>
<dbReference type="InterPro" id="IPR034088">
    <property type="entry name" value="Pla_a_1-like"/>
</dbReference>
<evidence type="ECO:0000259" key="5">
    <source>
        <dbReference type="SMART" id="SM00856"/>
    </source>
</evidence>
<name>A0A0E0CHN6_9ORYZ</name>
<dbReference type="Gene3D" id="1.20.140.40">
    <property type="entry name" value="Invertase/pectin methylesterase inhibitor family protein"/>
    <property type="match status" value="1"/>
</dbReference>